<evidence type="ECO:0000313" key="2">
    <source>
        <dbReference type="EMBL" id="RVW64681.1"/>
    </source>
</evidence>
<dbReference type="EMBL" id="QGNW01000710">
    <property type="protein sequence ID" value="RVW64681.1"/>
    <property type="molecule type" value="Genomic_DNA"/>
</dbReference>
<dbReference type="EMBL" id="QGNW01002551">
    <property type="protein sequence ID" value="RVW18112.1"/>
    <property type="molecule type" value="Genomic_DNA"/>
</dbReference>
<evidence type="ECO:0000313" key="3">
    <source>
        <dbReference type="Proteomes" id="UP000288805"/>
    </source>
</evidence>
<proteinExistence type="predicted"/>
<dbReference type="AlphaFoldDB" id="A0A438C4D0"/>
<dbReference type="Proteomes" id="UP000288805">
    <property type="component" value="Unassembled WGS sequence"/>
</dbReference>
<comment type="caution">
    <text evidence="1">The sequence shown here is derived from an EMBL/GenBank/DDBJ whole genome shotgun (WGS) entry which is preliminary data.</text>
</comment>
<organism evidence="1 3">
    <name type="scientific">Vitis vinifera</name>
    <name type="common">Grape</name>
    <dbReference type="NCBI Taxonomy" id="29760"/>
    <lineage>
        <taxon>Eukaryota</taxon>
        <taxon>Viridiplantae</taxon>
        <taxon>Streptophyta</taxon>
        <taxon>Embryophyta</taxon>
        <taxon>Tracheophyta</taxon>
        <taxon>Spermatophyta</taxon>
        <taxon>Magnoliopsida</taxon>
        <taxon>eudicotyledons</taxon>
        <taxon>Gunneridae</taxon>
        <taxon>Pentapetalae</taxon>
        <taxon>rosids</taxon>
        <taxon>Vitales</taxon>
        <taxon>Vitaceae</taxon>
        <taxon>Viteae</taxon>
        <taxon>Vitis</taxon>
    </lineage>
</organism>
<protein>
    <submittedName>
        <fullName evidence="1">Uncharacterized protein</fullName>
    </submittedName>
</protein>
<sequence length="152" mass="17173">MALLERHFKMSLTLVLFKSAIFCLVYKLPLFSQVKKYPTFPTLCPYSAVADLPPETALATPIAKGCCWQANQELLPGTSPTATSSSYLYRLHKVTLEKLHNPWFWKPTQEKVALGISSCKCREYLVGLSLAGHLKCFFSMTSSDHCTFLFER</sequence>
<accession>A0A438C4D0</accession>
<name>A0A438C4D0_VITVI</name>
<gene>
    <name evidence="2" type="ORF">CK203_058006</name>
    <name evidence="1" type="ORF">CK203_108363</name>
</gene>
<evidence type="ECO:0000313" key="1">
    <source>
        <dbReference type="EMBL" id="RVW18112.1"/>
    </source>
</evidence>
<reference evidence="1 3" key="1">
    <citation type="journal article" date="2018" name="PLoS Genet.">
        <title>Population sequencing reveals clonal diversity and ancestral inbreeding in the grapevine cultivar Chardonnay.</title>
        <authorList>
            <person name="Roach M.J."/>
            <person name="Johnson D.L."/>
            <person name="Bohlmann J."/>
            <person name="van Vuuren H.J."/>
            <person name="Jones S.J."/>
            <person name="Pretorius I.S."/>
            <person name="Schmidt S.A."/>
            <person name="Borneman A.R."/>
        </authorList>
    </citation>
    <scope>NUCLEOTIDE SEQUENCE [LARGE SCALE GENOMIC DNA]</scope>
    <source>
        <strain evidence="3">cv. Chardonnay</strain>
        <strain evidence="1">I10V1</strain>
        <tissue evidence="1">Leaf</tissue>
    </source>
</reference>